<dbReference type="EC" id="1.1.1.336" evidence="2"/>
<dbReference type="InterPro" id="IPR036220">
    <property type="entry name" value="UDP-Glc/GDP-Man_DH_C_sf"/>
</dbReference>
<evidence type="ECO:0000256" key="4">
    <source>
        <dbReference type="ARBA" id="ARBA00023002"/>
    </source>
</evidence>
<dbReference type="AlphaFoldDB" id="A0A075I2U2"/>
<evidence type="ECO:0000259" key="10">
    <source>
        <dbReference type="SMART" id="SM00984"/>
    </source>
</evidence>
<dbReference type="InterPro" id="IPR014027">
    <property type="entry name" value="UDP-Glc/GDP-Man_DH_C"/>
</dbReference>
<accession>A0A075I2U2</accession>
<dbReference type="GO" id="GO:0016628">
    <property type="term" value="F:oxidoreductase activity, acting on the CH-CH group of donors, NAD or NADP as acceptor"/>
    <property type="evidence" value="ECO:0007669"/>
    <property type="project" value="InterPro"/>
</dbReference>
<dbReference type="SMART" id="SM00984">
    <property type="entry name" value="UDPG_MGDP_dh_C"/>
    <property type="match status" value="1"/>
</dbReference>
<dbReference type="SUPFAM" id="SSF52413">
    <property type="entry name" value="UDP-glucose/GDP-mannose dehydrogenase C-terminal domain"/>
    <property type="match status" value="1"/>
</dbReference>
<dbReference type="InterPro" id="IPR008927">
    <property type="entry name" value="6-PGluconate_DH-like_C_sf"/>
</dbReference>
<dbReference type="Pfam" id="PF03721">
    <property type="entry name" value="UDPG_MGDP_dh_N"/>
    <property type="match status" value="1"/>
</dbReference>
<evidence type="ECO:0000256" key="7">
    <source>
        <dbReference type="ARBA" id="ARBA00049130"/>
    </source>
</evidence>
<dbReference type="PANTHER" id="PTHR43491:SF2">
    <property type="entry name" value="UDP-N-ACETYL-D-MANNOSAMINE DEHYDROGENASE"/>
    <property type="match status" value="1"/>
</dbReference>
<sequence length="463" mass="51818">MLYLDLLPNSIRRIQEMDVRVCVIGVGTIGLPLATFLAKVGFQVTGLDIDQKRIDEINSAKVVYEYTDILEDVVLKSKKLHVTIEPKEALDNAEIIFVCVPTPLNIKKEMDNSNLLDVANRISPYLTKGMILIFESSVAIGSTREISKTIESLCNLKFGIDLGLAYCPERYNPTPMKKYTKDVDHTISAKGESFTVDRISRVVGGIDEKSTKITKTIYSQFVKTDVLELSSIETAEATKLLENIFRDVNIALVNELAKIYPKFGLNIYEIINAATSKPFAFMPHYPGAGVGGECIPVDTWYLISQAEKLGMDTKILNSARQINDSMPTHMITLLENELHKHGKELSSAKISILGLCYKKNVPDIRLSPTLSIIEQLKEKKVNFLVCDPVYEKVDSNVQLTPLSNIFNGSDAILFVTDHDIFTTLDFSKIKDEMKTPLIIDGRNFFNAEKLISLGFYYRAIGKP</sequence>
<dbReference type="PIRSF" id="PIRSF000124">
    <property type="entry name" value="UDPglc_GDPman_dh"/>
    <property type="match status" value="1"/>
</dbReference>
<feature type="domain" description="UDP-glucose/GDP-mannose dehydrogenase C-terminal" evidence="10">
    <location>
        <begin position="351"/>
        <end position="447"/>
    </location>
</feature>
<dbReference type="EMBL" id="KF901161">
    <property type="protein sequence ID" value="AIF20318.1"/>
    <property type="molecule type" value="Genomic_DNA"/>
</dbReference>
<comment type="catalytic activity">
    <reaction evidence="7">
        <text>UDP-N-acetyl-alpha-D-mannosamine + 2 NAD(+) + H2O = UDP-N-acetyl-alpha-D-mannosaminouronate + 2 NADH + 3 H(+)</text>
        <dbReference type="Rhea" id="RHEA:25780"/>
        <dbReference type="ChEBI" id="CHEBI:15377"/>
        <dbReference type="ChEBI" id="CHEBI:15378"/>
        <dbReference type="ChEBI" id="CHEBI:57540"/>
        <dbReference type="ChEBI" id="CHEBI:57945"/>
        <dbReference type="ChEBI" id="CHEBI:68623"/>
        <dbReference type="ChEBI" id="CHEBI:70731"/>
        <dbReference type="EC" id="1.1.1.336"/>
    </reaction>
</comment>
<dbReference type="GO" id="GO:0089714">
    <property type="term" value="F:UDP-N-acetyl-D-mannosamine dehydrogenase activity"/>
    <property type="evidence" value="ECO:0007669"/>
    <property type="project" value="UniProtKB-EC"/>
</dbReference>
<evidence type="ECO:0000313" key="11">
    <source>
        <dbReference type="EMBL" id="AIF20318.1"/>
    </source>
</evidence>
<proteinExistence type="inferred from homology"/>
<dbReference type="Gene3D" id="3.40.50.720">
    <property type="entry name" value="NAD(P)-binding Rossmann-like Domain"/>
    <property type="match status" value="2"/>
</dbReference>
<dbReference type="SUPFAM" id="SSF48179">
    <property type="entry name" value="6-phosphogluconate dehydrogenase C-terminal domain-like"/>
    <property type="match status" value="1"/>
</dbReference>
<dbReference type="GO" id="GO:0000271">
    <property type="term" value="P:polysaccharide biosynthetic process"/>
    <property type="evidence" value="ECO:0007669"/>
    <property type="project" value="InterPro"/>
</dbReference>
<dbReference type="PIRSF" id="PIRSF500136">
    <property type="entry name" value="UDP_ManNAc_DH"/>
    <property type="match status" value="1"/>
</dbReference>
<evidence type="ECO:0000256" key="9">
    <source>
        <dbReference type="SAM" id="Phobius"/>
    </source>
</evidence>
<evidence type="ECO:0000256" key="8">
    <source>
        <dbReference type="PIRNR" id="PIRNR000124"/>
    </source>
</evidence>
<evidence type="ECO:0000256" key="2">
    <source>
        <dbReference type="ARBA" id="ARBA00012935"/>
    </source>
</evidence>
<evidence type="ECO:0000256" key="1">
    <source>
        <dbReference type="ARBA" id="ARBA00006601"/>
    </source>
</evidence>
<feature type="transmembrane region" description="Helical" evidence="9">
    <location>
        <begin position="21"/>
        <end position="42"/>
    </location>
</feature>
<dbReference type="GO" id="GO:0051287">
    <property type="term" value="F:NAD binding"/>
    <property type="evidence" value="ECO:0007669"/>
    <property type="project" value="InterPro"/>
</dbReference>
<name>A0A075I2U2_9ARCH</name>
<protein>
    <recommendedName>
        <fullName evidence="3">UDP-N-acetyl-D-mannosamine dehydrogenase</fullName>
        <ecNumber evidence="2">1.1.1.336</ecNumber>
    </recommendedName>
    <alternativeName>
        <fullName evidence="6">UDP-ManNAc 6-dehydrogenase</fullName>
    </alternativeName>
</protein>
<dbReference type="NCBIfam" id="TIGR03026">
    <property type="entry name" value="NDP-sugDHase"/>
    <property type="match status" value="1"/>
</dbReference>
<dbReference type="Pfam" id="PF03720">
    <property type="entry name" value="UDPG_MGDP_dh_C"/>
    <property type="match status" value="1"/>
</dbReference>
<dbReference type="InterPro" id="IPR014026">
    <property type="entry name" value="UDP-Glc/GDP-Man_DH_dimer"/>
</dbReference>
<keyword evidence="9" id="KW-1133">Transmembrane helix</keyword>
<evidence type="ECO:0000256" key="3">
    <source>
        <dbReference type="ARBA" id="ARBA00016796"/>
    </source>
</evidence>
<gene>
    <name evidence="11" type="primary">wbpO</name>
</gene>
<evidence type="ECO:0000256" key="5">
    <source>
        <dbReference type="ARBA" id="ARBA00023027"/>
    </source>
</evidence>
<organism evidence="11">
    <name type="scientific">uncultured marine thaumarchaeote KM3_89_C12</name>
    <dbReference type="NCBI Taxonomy" id="1456339"/>
    <lineage>
        <taxon>Archaea</taxon>
        <taxon>Nitrososphaerota</taxon>
        <taxon>environmental samples</taxon>
    </lineage>
</organism>
<dbReference type="InterPro" id="IPR028359">
    <property type="entry name" value="UDP_ManNAc/GlcNAc_DH"/>
</dbReference>
<keyword evidence="4" id="KW-0560">Oxidoreductase</keyword>
<keyword evidence="9" id="KW-0472">Membrane</keyword>
<dbReference type="InterPro" id="IPR036291">
    <property type="entry name" value="NAD(P)-bd_dom_sf"/>
</dbReference>
<reference evidence="11" key="1">
    <citation type="journal article" date="2014" name="Genome Biol. Evol.">
        <title>Pangenome evidence for extensive interdomain horizontal transfer affecting lineage core and shell genes in uncultured planktonic thaumarchaeota and euryarchaeota.</title>
        <authorList>
            <person name="Deschamps P."/>
            <person name="Zivanovic Y."/>
            <person name="Moreira D."/>
            <person name="Rodriguez-Valera F."/>
            <person name="Lopez-Garcia P."/>
        </authorList>
    </citation>
    <scope>NUCLEOTIDE SEQUENCE</scope>
</reference>
<dbReference type="InterPro" id="IPR001732">
    <property type="entry name" value="UDP-Glc/GDP-Man_DH_N"/>
</dbReference>
<dbReference type="InterPro" id="IPR017476">
    <property type="entry name" value="UDP-Glc/GDP-Man"/>
</dbReference>
<dbReference type="PANTHER" id="PTHR43491">
    <property type="entry name" value="UDP-N-ACETYL-D-MANNOSAMINE DEHYDROGENASE"/>
    <property type="match status" value="1"/>
</dbReference>
<evidence type="ECO:0000256" key="6">
    <source>
        <dbReference type="ARBA" id="ARBA00030172"/>
    </source>
</evidence>
<comment type="similarity">
    <text evidence="1 8">Belongs to the UDP-glucose/GDP-mannose dehydrogenase family.</text>
</comment>
<dbReference type="Pfam" id="PF00984">
    <property type="entry name" value="UDPG_MGDP_dh"/>
    <property type="match status" value="1"/>
</dbReference>
<keyword evidence="9" id="KW-0812">Transmembrane</keyword>
<keyword evidence="5" id="KW-0520">NAD</keyword>
<dbReference type="SUPFAM" id="SSF51735">
    <property type="entry name" value="NAD(P)-binding Rossmann-fold domains"/>
    <property type="match status" value="1"/>
</dbReference>